<protein>
    <submittedName>
        <fullName evidence="1">Uncharacterized protein</fullName>
    </submittedName>
</protein>
<evidence type="ECO:0000313" key="2">
    <source>
        <dbReference type="Proteomes" id="UP000236594"/>
    </source>
</evidence>
<name>A0A316X5F9_9FLAO</name>
<sequence length="127" mass="13313">MRKKNYYGIVLGISIISFSQNLHSQVGIHTSNPQGIFHIDGAKDNPATGIPTTAQQINDFVVISDGSVGVGTISPDKSAKFEVKATDKGVLLPRVPLTSSKDQTTIPSPAAGLLVYNTGTAGLTYKG</sequence>
<dbReference type="EMBL" id="PPED02000003">
    <property type="protein sequence ID" value="PWN69031.1"/>
    <property type="molecule type" value="Genomic_DNA"/>
</dbReference>
<proteinExistence type="predicted"/>
<keyword evidence="2" id="KW-1185">Reference proteome</keyword>
<comment type="caution">
    <text evidence="1">The sequence shown here is derived from an EMBL/GenBank/DDBJ whole genome shotgun (WGS) entry which is preliminary data.</text>
</comment>
<evidence type="ECO:0000313" key="1">
    <source>
        <dbReference type="EMBL" id="PWN69031.1"/>
    </source>
</evidence>
<accession>A0A316X5F9</accession>
<organism evidence="1 2">
    <name type="scientific">Chryseobacterium phosphatilyticum</name>
    <dbReference type="NCBI Taxonomy" id="475075"/>
    <lineage>
        <taxon>Bacteria</taxon>
        <taxon>Pseudomonadati</taxon>
        <taxon>Bacteroidota</taxon>
        <taxon>Flavobacteriia</taxon>
        <taxon>Flavobacteriales</taxon>
        <taxon>Weeksellaceae</taxon>
        <taxon>Chryseobacterium group</taxon>
        <taxon>Chryseobacterium</taxon>
    </lineage>
</organism>
<gene>
    <name evidence="1" type="ORF">C1631_013255</name>
</gene>
<feature type="non-terminal residue" evidence="1">
    <location>
        <position position="127"/>
    </location>
</feature>
<reference evidence="1 2" key="1">
    <citation type="submission" date="2018-04" db="EMBL/GenBank/DDBJ databases">
        <title>Draft Genome Sequence of Phosphate-Solubilizing Chryseobacterium sp. ISE14 that is a Biocontrol and Plant Growth-Promoting Rhizobacterium Isolated from Cucumber.</title>
        <authorList>
            <person name="Jeong J.-J."/>
            <person name="Sang M.K."/>
            <person name="Choi I.-G."/>
            <person name="Kim K.D."/>
        </authorList>
    </citation>
    <scope>NUCLEOTIDE SEQUENCE [LARGE SCALE GENOMIC DNA]</scope>
    <source>
        <strain evidence="1 2">ISE14</strain>
    </source>
</reference>
<dbReference type="Proteomes" id="UP000236594">
    <property type="component" value="Unassembled WGS sequence"/>
</dbReference>
<dbReference type="AlphaFoldDB" id="A0A316X5F9"/>